<reference evidence="2" key="1">
    <citation type="submission" date="2013-04" db="EMBL/GenBank/DDBJ databases">
        <authorList>
            <person name="Qu J."/>
            <person name="Murali S.C."/>
            <person name="Bandaranaike D."/>
            <person name="Bellair M."/>
            <person name="Blankenburg K."/>
            <person name="Chao H."/>
            <person name="Dinh H."/>
            <person name="Doddapaneni H."/>
            <person name="Downs B."/>
            <person name="Dugan-Rocha S."/>
            <person name="Elkadiri S."/>
            <person name="Gnanaolivu R.D."/>
            <person name="Hernandez B."/>
            <person name="Javaid M."/>
            <person name="Jayaseelan J.C."/>
            <person name="Lee S."/>
            <person name="Li M."/>
            <person name="Ming W."/>
            <person name="Munidasa M."/>
            <person name="Muniz J."/>
            <person name="Nguyen L."/>
            <person name="Ongeri F."/>
            <person name="Osuji N."/>
            <person name="Pu L.-L."/>
            <person name="Puazo M."/>
            <person name="Qu C."/>
            <person name="Quiroz J."/>
            <person name="Raj R."/>
            <person name="Weissenberger G."/>
            <person name="Xin Y."/>
            <person name="Zou X."/>
            <person name="Han Y."/>
            <person name="Richards S."/>
            <person name="Worley K."/>
            <person name="Muzny D."/>
            <person name="Gibbs R."/>
        </authorList>
    </citation>
    <scope>NUCLEOTIDE SEQUENCE</scope>
    <source>
        <strain evidence="2">Sampled in the wild</strain>
    </source>
</reference>
<sequence length="191" mass="20495">MCFVYVNGYYFAKTRGLLGTVNNEPYDDFIMPNGKVAPSVDKLANAWKLDPSCSPVSAQTHEHEHVPQCSEMFAGFSSMRMCFPIVNPVGFREACDANVAMGGGDPCEVAAAYAIACRQEGVFVSVPNKCAQCSVGGSTVEQGYTVSLKAPQGKADIVIVVEQLPENEAVFNNLVVPLAGSLMNDLKAYKI</sequence>
<dbReference type="Proteomes" id="UP000792457">
    <property type="component" value="Unassembled WGS sequence"/>
</dbReference>
<feature type="non-terminal residue" evidence="2">
    <location>
        <position position="1"/>
    </location>
</feature>
<reference evidence="2" key="2">
    <citation type="submission" date="2017-10" db="EMBL/GenBank/DDBJ databases">
        <title>Ladona fulva Genome sequencing and assembly.</title>
        <authorList>
            <person name="Murali S."/>
            <person name="Richards S."/>
            <person name="Bandaranaike D."/>
            <person name="Bellair M."/>
            <person name="Blankenburg K."/>
            <person name="Chao H."/>
            <person name="Dinh H."/>
            <person name="Doddapaneni H."/>
            <person name="Dugan-Rocha S."/>
            <person name="Elkadiri S."/>
            <person name="Gnanaolivu R."/>
            <person name="Hernandez B."/>
            <person name="Skinner E."/>
            <person name="Javaid M."/>
            <person name="Lee S."/>
            <person name="Li M."/>
            <person name="Ming W."/>
            <person name="Munidasa M."/>
            <person name="Muniz J."/>
            <person name="Nguyen L."/>
            <person name="Hughes D."/>
            <person name="Osuji N."/>
            <person name="Pu L.-L."/>
            <person name="Puazo M."/>
            <person name="Qu C."/>
            <person name="Quiroz J."/>
            <person name="Raj R."/>
            <person name="Weissenberger G."/>
            <person name="Xin Y."/>
            <person name="Zou X."/>
            <person name="Han Y."/>
            <person name="Worley K."/>
            <person name="Muzny D."/>
            <person name="Gibbs R."/>
        </authorList>
    </citation>
    <scope>NUCLEOTIDE SEQUENCE</scope>
    <source>
        <strain evidence="2">Sampled in the wild</strain>
    </source>
</reference>
<keyword evidence="3" id="KW-1185">Reference proteome</keyword>
<dbReference type="EMBL" id="KZ309676">
    <property type="protein sequence ID" value="KAG8239493.1"/>
    <property type="molecule type" value="Genomic_DNA"/>
</dbReference>
<feature type="domain" description="VWFD" evidence="1">
    <location>
        <begin position="1"/>
        <end position="54"/>
    </location>
</feature>
<dbReference type="PANTHER" id="PTHR37860">
    <property type="entry name" value="AGAP008810-PA"/>
    <property type="match status" value="1"/>
</dbReference>
<gene>
    <name evidence="2" type="ORF">J437_LFUL018050</name>
</gene>
<accession>A0A8K0PC66</accession>
<dbReference type="InterPro" id="IPR001846">
    <property type="entry name" value="VWF_type-D"/>
</dbReference>
<organism evidence="2 3">
    <name type="scientific">Ladona fulva</name>
    <name type="common">Scarce chaser dragonfly</name>
    <name type="synonym">Libellula fulva</name>
    <dbReference type="NCBI Taxonomy" id="123851"/>
    <lineage>
        <taxon>Eukaryota</taxon>
        <taxon>Metazoa</taxon>
        <taxon>Ecdysozoa</taxon>
        <taxon>Arthropoda</taxon>
        <taxon>Hexapoda</taxon>
        <taxon>Insecta</taxon>
        <taxon>Pterygota</taxon>
        <taxon>Palaeoptera</taxon>
        <taxon>Odonata</taxon>
        <taxon>Epiprocta</taxon>
        <taxon>Anisoptera</taxon>
        <taxon>Libelluloidea</taxon>
        <taxon>Libellulidae</taxon>
        <taxon>Ladona</taxon>
    </lineage>
</organism>
<evidence type="ECO:0000313" key="3">
    <source>
        <dbReference type="Proteomes" id="UP000792457"/>
    </source>
</evidence>
<evidence type="ECO:0000259" key="1">
    <source>
        <dbReference type="PROSITE" id="PS51233"/>
    </source>
</evidence>
<comment type="caution">
    <text evidence="2">The sequence shown here is derived from an EMBL/GenBank/DDBJ whole genome shotgun (WGS) entry which is preliminary data.</text>
</comment>
<name>A0A8K0PC66_LADFU</name>
<dbReference type="OrthoDB" id="6484170at2759"/>
<proteinExistence type="predicted"/>
<dbReference type="AlphaFoldDB" id="A0A8K0PC66"/>
<protein>
    <recommendedName>
        <fullName evidence="1">VWFD domain-containing protein</fullName>
    </recommendedName>
</protein>
<evidence type="ECO:0000313" key="2">
    <source>
        <dbReference type="EMBL" id="KAG8239493.1"/>
    </source>
</evidence>
<dbReference type="PROSITE" id="PS51233">
    <property type="entry name" value="VWFD"/>
    <property type="match status" value="1"/>
</dbReference>
<dbReference type="PANTHER" id="PTHR37860:SF1">
    <property type="match status" value="1"/>
</dbReference>